<organism evidence="2 3">
    <name type="scientific">Planktosalinus lacus</name>
    <dbReference type="NCBI Taxonomy" id="1526573"/>
    <lineage>
        <taxon>Bacteria</taxon>
        <taxon>Pseudomonadati</taxon>
        <taxon>Bacteroidota</taxon>
        <taxon>Flavobacteriia</taxon>
        <taxon>Flavobacteriales</taxon>
        <taxon>Flavobacteriaceae</taxon>
        <taxon>Planktosalinus</taxon>
    </lineage>
</organism>
<name>A0A8J2V8T1_9FLAO</name>
<reference evidence="2" key="1">
    <citation type="journal article" date="2014" name="Int. J. Syst. Evol. Microbiol.">
        <title>Complete genome sequence of Corynebacterium casei LMG S-19264T (=DSM 44701T), isolated from a smear-ripened cheese.</title>
        <authorList>
            <consortium name="US DOE Joint Genome Institute (JGI-PGF)"/>
            <person name="Walter F."/>
            <person name="Albersmeier A."/>
            <person name="Kalinowski J."/>
            <person name="Ruckert C."/>
        </authorList>
    </citation>
    <scope>NUCLEOTIDE SEQUENCE</scope>
    <source>
        <strain evidence="2">CGMCC 1.12924</strain>
    </source>
</reference>
<protein>
    <recommendedName>
        <fullName evidence="1">Divergent 4Fe-4S mono-cluster domain-containing protein</fullName>
    </recommendedName>
</protein>
<sequence length="71" mass="8102">MEKVNEYSNGEITIFWKPGLCTHSGVCVRTLPKVYNPKERPWIKIENATTEELMNQVSQCPSGALSYKKNN</sequence>
<dbReference type="RefSeq" id="WP_188439462.1">
    <property type="nucleotide sequence ID" value="NZ_BMGK01000002.1"/>
</dbReference>
<evidence type="ECO:0000313" key="3">
    <source>
        <dbReference type="Proteomes" id="UP000652231"/>
    </source>
</evidence>
<keyword evidence="3" id="KW-1185">Reference proteome</keyword>
<evidence type="ECO:0000313" key="2">
    <source>
        <dbReference type="EMBL" id="GGD85298.1"/>
    </source>
</evidence>
<comment type="caution">
    <text evidence="2">The sequence shown here is derived from an EMBL/GenBank/DDBJ whole genome shotgun (WGS) entry which is preliminary data.</text>
</comment>
<evidence type="ECO:0000259" key="1">
    <source>
        <dbReference type="Pfam" id="PF06902"/>
    </source>
</evidence>
<reference evidence="2" key="2">
    <citation type="submission" date="2020-09" db="EMBL/GenBank/DDBJ databases">
        <authorList>
            <person name="Sun Q."/>
            <person name="Zhou Y."/>
        </authorList>
    </citation>
    <scope>NUCLEOTIDE SEQUENCE</scope>
    <source>
        <strain evidence="2">CGMCC 1.12924</strain>
    </source>
</reference>
<dbReference type="AlphaFoldDB" id="A0A8J2V8T1"/>
<feature type="domain" description="Divergent 4Fe-4S mono-cluster" evidence="1">
    <location>
        <begin position="7"/>
        <end position="69"/>
    </location>
</feature>
<dbReference type="Proteomes" id="UP000652231">
    <property type="component" value="Unassembled WGS sequence"/>
</dbReference>
<dbReference type="EMBL" id="BMGK01000002">
    <property type="protein sequence ID" value="GGD85298.1"/>
    <property type="molecule type" value="Genomic_DNA"/>
</dbReference>
<dbReference type="InterPro" id="IPR010693">
    <property type="entry name" value="Divergent_4Fe-4S_mono-cluster"/>
</dbReference>
<gene>
    <name evidence="2" type="ORF">GCM10011312_06680</name>
</gene>
<proteinExistence type="predicted"/>
<accession>A0A8J2V8T1</accession>
<dbReference type="Pfam" id="PF06902">
    <property type="entry name" value="Fer4_19"/>
    <property type="match status" value="1"/>
</dbReference>